<dbReference type="PRINTS" id="PR00313">
    <property type="entry name" value="CABNDNGRPT"/>
</dbReference>
<dbReference type="GO" id="GO:0005509">
    <property type="term" value="F:calcium ion binding"/>
    <property type="evidence" value="ECO:0007669"/>
    <property type="project" value="InterPro"/>
</dbReference>
<dbReference type="Pfam" id="PF00353">
    <property type="entry name" value="HemolysinCabind"/>
    <property type="match status" value="2"/>
</dbReference>
<comment type="caution">
    <text evidence="2">The sequence shown here is derived from an EMBL/GenBank/DDBJ whole genome shotgun (WGS) entry which is preliminary data.</text>
</comment>
<dbReference type="Gene3D" id="2.160.20.160">
    <property type="match status" value="1"/>
</dbReference>
<feature type="domain" description="DUF4214" evidence="1">
    <location>
        <begin position="58"/>
        <end position="93"/>
    </location>
</feature>
<dbReference type="Gene3D" id="1.10.3130.20">
    <property type="entry name" value="Phycobilisome linker domain"/>
    <property type="match status" value="1"/>
</dbReference>
<gene>
    <name evidence="2" type="ORF">KDM90_15895</name>
</gene>
<accession>A0A941E6L4</accession>
<protein>
    <submittedName>
        <fullName evidence="2">DUF4214 domain-containing protein</fullName>
    </submittedName>
</protein>
<name>A0A941E6L4_9BURK</name>
<dbReference type="RefSeq" id="WP_212676620.1">
    <property type="nucleotide sequence ID" value="NZ_JAGSPJ010000007.1"/>
</dbReference>
<dbReference type="InterPro" id="IPR011049">
    <property type="entry name" value="Serralysin-like_metalloprot_C"/>
</dbReference>
<dbReference type="InterPro" id="IPR025282">
    <property type="entry name" value="DUF4214"/>
</dbReference>
<dbReference type="PROSITE" id="PS00018">
    <property type="entry name" value="EF_HAND_1"/>
    <property type="match status" value="1"/>
</dbReference>
<dbReference type="InterPro" id="IPR018511">
    <property type="entry name" value="Hemolysin-typ_Ca-bd_CS"/>
</dbReference>
<dbReference type="Pfam" id="PF13946">
    <property type="entry name" value="DUF4214"/>
    <property type="match status" value="1"/>
</dbReference>
<keyword evidence="3" id="KW-1185">Reference proteome</keyword>
<reference evidence="2" key="1">
    <citation type="submission" date="2021-04" db="EMBL/GenBank/DDBJ databases">
        <title>novel species isolated from subtropical streams in China.</title>
        <authorList>
            <person name="Lu H."/>
        </authorList>
    </citation>
    <scope>NUCLEOTIDE SEQUENCE</scope>
    <source>
        <strain evidence="2">FT137W</strain>
    </source>
</reference>
<evidence type="ECO:0000259" key="1">
    <source>
        <dbReference type="Pfam" id="PF13946"/>
    </source>
</evidence>
<evidence type="ECO:0000313" key="2">
    <source>
        <dbReference type="EMBL" id="MBR7801494.1"/>
    </source>
</evidence>
<sequence>MAVTTQMRTQVAQLYVSLFGRAPEADGLGYWVSQLDSGKTFQALAQDMFNVAPARVYYPAYLTNQEIVAKFYVNVLGRAADQQGLDYWTARLNTLSAGATTKATAQGTLITELLTAVVNYSGTDAAALTSQSLLNNKVAVGLHYAVDLNGNDVAFASSLLPLVSAGAGGTAAANQAIEATNAKVLTNNIDKFAANVFTAVPVYTPGGNDLINSLQDEDELTGVGTNPTLNATIGNTNDSSEGTITPTLKGIETAKIQVTGSISGINFQDSTGLKTLEVSRITADNTNVSFSDLDKTTTNLTLSNATRNGSVEFNYREDVLTATDDVLNVNLNNVRLHNIAISEGGDSSEDKGYGFTTVNATITGSANVDTLSIAYPNNEAEDSIDADGVQHLKQTINFDAKAGTEINGLNTGAEIITLKAGADVLFGEEEAEIGLMDSSANMEANRGVMDGNLESFTITGTGDVSAVVHLESVAGLTVNGSAMTGDLALSVVNHSGEDDADQALVVSSGSGDDLIALGDGADFGGSITTNAGVDKVSINGNVGNAALSGKIDTGAGNDTVTATDLRATAGDVAKGNSTFGQVTASSIVTGDGDDVVTVASLLSDADWNNGSLTDSNKDDTFFQVGATVDTGAGNDKITLATVAEGASVAAGTGNDTLTVSLKNNTILAADTSGKAEVNADGSVNALGAVVDLGAGDDVASFTDSSTVSKTTNMDSTIVATDAELRGGDGADVLNVTALDSVNVTSTTTWVNATSTSNDTNANITGIETANFTISNQIDAATKTATGVTQNDNDETDGYIYADVMRFDSALKTINLVSNEKALLQTAATEIYEAGTSTYFELDNLRSDIALTLKANEATGVTKGALKDDELVDVVLDVNMANARGNADTFTLNIASGSGSFDIDLELGATQTALESDTSSTTDDNDKRVENVVVNLAADDKGHYIDFNGFGDANHTASKDPSNLYEEGSKLVATSVVVNGSVAGTTLTLDNLSVDTITSTGAADTNVEVTQENNYHITTGAGDDVIDMYFDDVRANNKSLDGSNQTTITKDVTDEADYIDAGAGRDTLQVNGEDDLGSYTGSNTDDDVFEHIKGVEILDIVSTGGEDSNVVVLDEAAAVTGIDTILFTDGDIYSVQHTDLVIGENFVVDAEHDATLVIDATASGETNLTIDNQDSDEDEDIVNLDISMTTNSGGSLNFVDTGLDEASVVVNLTVGYDSTAGNDGEDTIIGNDAAIAGNAGSDGFFALNVTNGSIDKIVLVDNTEPDADGYATEDSYISVELDDAWSTDELTFDASGIENTDYYDADNENTDTGGMVFNGEAETDSVLIVKGTQNDDLIIGGQMGDTLEGNAGEDMIWGDSFGEVNEVLTIDTETFRAGDVVTVAIDGITNSVTVAASDATSGPDAYDGTSNGLTRAAVLTELLAMFNKDLADTTTVEENYSFAIDTAAGTLSLVQTLAQVNDADVDGFTSSFIAAAGTAQVDTYTVGDLENGESLQFVIGGSNYTTGGAVVATGTATQAELQTLINGLDAWLEGLSSTDAANSYSVSATSATTFTITGTTAGASFTAPVVSLSGGDGGSIGHVATTAAVAQTVYSAGEDNDVVIFVGDADVINGGSGNDVLYGFVGDDTIDGGSGDDFIYGGVGADDLTGGTGSDWFFYDDATESSGSTTDTIHGFAAGTVDNNDTAANTYDDTTNGDYIDLDNVLDAFNDLFSFSGNHVKFVGNFANANLANTALLSTGTDLQVVYVQNENTIYVDTNNSGDIDTNDLAIVLVGLTGTITQANFNTDL</sequence>
<dbReference type="Proteomes" id="UP000678545">
    <property type="component" value="Unassembled WGS sequence"/>
</dbReference>
<evidence type="ECO:0000313" key="3">
    <source>
        <dbReference type="Proteomes" id="UP000678545"/>
    </source>
</evidence>
<dbReference type="SUPFAM" id="SSF51120">
    <property type="entry name" value="beta-Roll"/>
    <property type="match status" value="1"/>
</dbReference>
<proteinExistence type="predicted"/>
<organism evidence="2 3">
    <name type="scientific">Undibacterium fentianense</name>
    <dbReference type="NCBI Taxonomy" id="2828728"/>
    <lineage>
        <taxon>Bacteria</taxon>
        <taxon>Pseudomonadati</taxon>
        <taxon>Pseudomonadota</taxon>
        <taxon>Betaproteobacteria</taxon>
        <taxon>Burkholderiales</taxon>
        <taxon>Oxalobacteraceae</taxon>
        <taxon>Undibacterium</taxon>
    </lineage>
</organism>
<dbReference type="Gene3D" id="2.150.10.10">
    <property type="entry name" value="Serralysin-like metalloprotease, C-terminal"/>
    <property type="match status" value="1"/>
</dbReference>
<dbReference type="PROSITE" id="PS00330">
    <property type="entry name" value="HEMOLYSIN_CALCIUM"/>
    <property type="match status" value="3"/>
</dbReference>
<dbReference type="InterPro" id="IPR018247">
    <property type="entry name" value="EF_Hand_1_Ca_BS"/>
</dbReference>
<dbReference type="InterPro" id="IPR038255">
    <property type="entry name" value="PBS_linker_sf"/>
</dbReference>
<dbReference type="EMBL" id="JAGSPJ010000007">
    <property type="protein sequence ID" value="MBR7801494.1"/>
    <property type="molecule type" value="Genomic_DNA"/>
</dbReference>
<dbReference type="InterPro" id="IPR001343">
    <property type="entry name" value="Hemolysn_Ca-bd"/>
</dbReference>